<dbReference type="Proteomes" id="UP000887565">
    <property type="component" value="Unplaced"/>
</dbReference>
<keyword evidence="1" id="KW-1185">Reference proteome</keyword>
<sequence>MLVTDKNLLTASNDIGIPDQLSQSVTSIWDALGISSCGNETSVSDASSYRNLREPIHVIDCHNKFPNPTTTSNYKNNMNSHLPIAIQKKNHISKVSREPENQMFVVLGGQHNVAICKKVVCLAKQLRMFPGASSNDCWNKLCINYLRKDEKRDGILCRLCLVSQPSFLVTVRGSEFVILSPSCVFVGYADAADAGKRATVSKHFLREATGVLDQRQQGKLLRLGYGNWQRKEDGRRICKSIESAVDAGITKKKV</sequence>
<evidence type="ECO:0000313" key="2">
    <source>
        <dbReference type="WBParaSite" id="nRc.2.0.1.t39196-RA"/>
    </source>
</evidence>
<protein>
    <submittedName>
        <fullName evidence="2">Uncharacterized protein</fullName>
    </submittedName>
</protein>
<reference evidence="2" key="1">
    <citation type="submission" date="2022-11" db="UniProtKB">
        <authorList>
            <consortium name="WormBaseParasite"/>
        </authorList>
    </citation>
    <scope>IDENTIFICATION</scope>
</reference>
<organism evidence="1 2">
    <name type="scientific">Romanomermis culicivorax</name>
    <name type="common">Nematode worm</name>
    <dbReference type="NCBI Taxonomy" id="13658"/>
    <lineage>
        <taxon>Eukaryota</taxon>
        <taxon>Metazoa</taxon>
        <taxon>Ecdysozoa</taxon>
        <taxon>Nematoda</taxon>
        <taxon>Enoplea</taxon>
        <taxon>Dorylaimia</taxon>
        <taxon>Mermithida</taxon>
        <taxon>Mermithoidea</taxon>
        <taxon>Mermithidae</taxon>
        <taxon>Romanomermis</taxon>
    </lineage>
</organism>
<accession>A0A915KK45</accession>
<evidence type="ECO:0000313" key="1">
    <source>
        <dbReference type="Proteomes" id="UP000887565"/>
    </source>
</evidence>
<dbReference type="WBParaSite" id="nRc.2.0.1.t39196-RA">
    <property type="protein sequence ID" value="nRc.2.0.1.t39196-RA"/>
    <property type="gene ID" value="nRc.2.0.1.g39196"/>
</dbReference>
<name>A0A915KK45_ROMCU</name>
<dbReference type="AlphaFoldDB" id="A0A915KK45"/>
<proteinExistence type="predicted"/>